<gene>
    <name evidence="2" type="ORF">SAMN04489765_1938</name>
</gene>
<feature type="region of interest" description="Disordered" evidence="1">
    <location>
        <begin position="108"/>
        <end position="134"/>
    </location>
</feature>
<dbReference type="Proteomes" id="UP000183053">
    <property type="component" value="Unassembled WGS sequence"/>
</dbReference>
<name>A0A1H1DXU8_9ACTN</name>
<dbReference type="Gene3D" id="3.20.170.20">
    <property type="entry name" value="Protein of unknown function DUF952"/>
    <property type="match status" value="1"/>
</dbReference>
<proteinExistence type="predicted"/>
<evidence type="ECO:0000313" key="3">
    <source>
        <dbReference type="Proteomes" id="UP000183053"/>
    </source>
</evidence>
<sequence length="134" mass="14075">MIFHLALVSDWDAARAAGEYTVSTRGASLADVGFVHCSTAEQWRGVRERFYADVPAADLVLLSIDPTGLDVRYEPPAPGVEELFPHVYGPIPVSAVVELAPADLVDSSSAAKAVPAQRDRTGGDGGPSGEGGRR</sequence>
<dbReference type="Pfam" id="PF06108">
    <property type="entry name" value="DUF952"/>
    <property type="match status" value="1"/>
</dbReference>
<accession>A0A1H1DXU8</accession>
<dbReference type="RefSeq" id="WP_197467288.1">
    <property type="nucleotide sequence ID" value="NZ_FNLF01000002.1"/>
</dbReference>
<dbReference type="EMBL" id="FNLF01000002">
    <property type="protein sequence ID" value="SDQ81170.1"/>
    <property type="molecule type" value="Genomic_DNA"/>
</dbReference>
<evidence type="ECO:0000313" key="2">
    <source>
        <dbReference type="EMBL" id="SDQ81170.1"/>
    </source>
</evidence>
<feature type="compositionally biased region" description="Gly residues" evidence="1">
    <location>
        <begin position="123"/>
        <end position="134"/>
    </location>
</feature>
<dbReference type="InterPro" id="IPR009297">
    <property type="entry name" value="DUF952"/>
</dbReference>
<reference evidence="3" key="1">
    <citation type="submission" date="2016-10" db="EMBL/GenBank/DDBJ databases">
        <authorList>
            <person name="Varghese N."/>
            <person name="Submissions S."/>
        </authorList>
    </citation>
    <scope>NUCLEOTIDE SEQUENCE [LARGE SCALE GENOMIC DNA]</scope>
    <source>
        <strain evidence="3">DSM 44142</strain>
    </source>
</reference>
<keyword evidence="3" id="KW-1185">Reference proteome</keyword>
<dbReference type="SUPFAM" id="SSF56399">
    <property type="entry name" value="ADP-ribosylation"/>
    <property type="match status" value="1"/>
</dbReference>
<evidence type="ECO:0000256" key="1">
    <source>
        <dbReference type="SAM" id="MobiDB-lite"/>
    </source>
</evidence>
<protein>
    <submittedName>
        <fullName evidence="2">Uncharacterized conserved protein, DUF952 family</fullName>
    </submittedName>
</protein>
<dbReference type="PANTHER" id="PTHR34129">
    <property type="entry name" value="BLR1139 PROTEIN"/>
    <property type="match status" value="1"/>
</dbReference>
<organism evidence="2 3">
    <name type="scientific">Tsukamurella pulmonis</name>
    <dbReference type="NCBI Taxonomy" id="47312"/>
    <lineage>
        <taxon>Bacteria</taxon>
        <taxon>Bacillati</taxon>
        <taxon>Actinomycetota</taxon>
        <taxon>Actinomycetes</taxon>
        <taxon>Mycobacteriales</taxon>
        <taxon>Tsukamurellaceae</taxon>
        <taxon>Tsukamurella</taxon>
    </lineage>
</organism>
<dbReference type="STRING" id="47312.SAMN04489765_1938"/>
<dbReference type="AlphaFoldDB" id="A0A1H1DXU8"/>
<dbReference type="PANTHER" id="PTHR34129:SF1">
    <property type="entry name" value="DUF952 DOMAIN-CONTAINING PROTEIN"/>
    <property type="match status" value="1"/>
</dbReference>